<evidence type="ECO:0000256" key="1">
    <source>
        <dbReference type="ARBA" id="ARBA00004611"/>
    </source>
</evidence>
<evidence type="ECO:0000256" key="13">
    <source>
        <dbReference type="SAM" id="MobiDB-lite"/>
    </source>
</evidence>
<evidence type="ECO:0000256" key="3">
    <source>
        <dbReference type="ARBA" id="ARBA00022574"/>
    </source>
</evidence>
<dbReference type="PANTHER" id="PTHR12442:SF12">
    <property type="entry name" value="DYNEIN AXONEMAL INTERMEDIATE CHAIN 4"/>
    <property type="match status" value="1"/>
</dbReference>
<keyword evidence="5" id="KW-0282">Flagellum</keyword>
<dbReference type="PROSITE" id="PS50082">
    <property type="entry name" value="WD_REPEATS_2"/>
    <property type="match status" value="1"/>
</dbReference>
<evidence type="ECO:0000256" key="6">
    <source>
        <dbReference type="ARBA" id="ARBA00023069"/>
    </source>
</evidence>
<dbReference type="PANTHER" id="PTHR12442">
    <property type="entry name" value="DYNEIN INTERMEDIATE CHAIN"/>
    <property type="match status" value="1"/>
</dbReference>
<evidence type="ECO:0000256" key="11">
    <source>
        <dbReference type="ARBA" id="ARBA00041557"/>
    </source>
</evidence>
<evidence type="ECO:0000256" key="8">
    <source>
        <dbReference type="ARBA" id="ARBA00023273"/>
    </source>
</evidence>
<feature type="compositionally biased region" description="Basic and acidic residues" evidence="13">
    <location>
        <begin position="306"/>
        <end position="319"/>
    </location>
</feature>
<evidence type="ECO:0000256" key="2">
    <source>
        <dbReference type="ARBA" id="ARBA00022490"/>
    </source>
</evidence>
<keyword evidence="2" id="KW-0963">Cytoplasm</keyword>
<keyword evidence="8" id="KW-0966">Cell projection</keyword>
<evidence type="ECO:0000256" key="7">
    <source>
        <dbReference type="ARBA" id="ARBA00023212"/>
    </source>
</evidence>
<organism evidence="14">
    <name type="scientific">Lygus hesperus</name>
    <name type="common">Western plant bug</name>
    <dbReference type="NCBI Taxonomy" id="30085"/>
    <lineage>
        <taxon>Eukaryota</taxon>
        <taxon>Metazoa</taxon>
        <taxon>Ecdysozoa</taxon>
        <taxon>Arthropoda</taxon>
        <taxon>Hexapoda</taxon>
        <taxon>Insecta</taxon>
        <taxon>Pterygota</taxon>
        <taxon>Neoptera</taxon>
        <taxon>Paraneoptera</taxon>
        <taxon>Hemiptera</taxon>
        <taxon>Heteroptera</taxon>
        <taxon>Panheteroptera</taxon>
        <taxon>Cimicomorpha</taxon>
        <taxon>Miridae</taxon>
        <taxon>Mirini</taxon>
        <taxon>Lygus</taxon>
    </lineage>
</organism>
<proteinExistence type="predicted"/>
<accession>A0A0A9WXX5</accession>
<evidence type="ECO:0000256" key="12">
    <source>
        <dbReference type="PROSITE-ProRule" id="PRU00221"/>
    </source>
</evidence>
<dbReference type="AlphaFoldDB" id="A0A0A9WXX5"/>
<evidence type="ECO:0000256" key="5">
    <source>
        <dbReference type="ARBA" id="ARBA00022846"/>
    </source>
</evidence>
<dbReference type="InterPro" id="IPR036322">
    <property type="entry name" value="WD40_repeat_dom_sf"/>
</dbReference>
<dbReference type="InterPro" id="IPR001680">
    <property type="entry name" value="WD40_rpt"/>
</dbReference>
<feature type="repeat" description="WD" evidence="12">
    <location>
        <begin position="944"/>
        <end position="976"/>
    </location>
</feature>
<sequence length="991" mass="114612">TSSKVAFYAYTSQNHPAKVPKARVAESVHRDLPLINDGKYGTSPYEVDSGEQEESVAVSESLDRTVSYSDSQLRGLTAKQRIQLLIKKEQDLESHLQASKKGADERTKIRGGLHLPEEEKLFDHWFNRTCDAVEKAKMLKASQKESTPDVAEIPKIPTRILEGRLVRKSDINRVPRYKYKSEDTKSFINFFSVVYRKLLEDDLKNIFGTKPDSFMEQIMVDVKNMAEFVFDHIHMLPMEEIEEVISELMKFREDPRFETFKRLCVGYTYRFHSGANTGLLRYALKFTSDKTTEELNKKYKEYEIEQQKKRKDQRADKTLRGRAKKTASESKAIKKKRKRKTLADKLLLQRGHQFNNPVRVTTKLGGKLMLQGWKTLTFDEYASLGPKLDVFKSGWRKDGMEHYEVITPPMPVDNLKYLLILNRLDLTPRRFLYPGYKYNAYIVHMYKYCSSFYRGCMLKRGERKTDREKRAHSVHDGHSRARVFFGTGLLQGEFRVPHLRHKIFTSLPNAIQTAKPKDKNTPLIFSKRNEFLDEDPNPKKLRILLQETETLDLYSFESTVALRGTEEARKYTKDARRMKKYESVFHRCFEREVQTNITNTIDRSTQVYAPCRDSKKTNVYETDIVKASEDPPPPRVKALKSPGFQEDDVSDPSTACSVSSVESFPDQNRQIMTSSEFLFKIRLTLRIMDSMIYSDKQLTFREGLDMDPLNPKAEITYSHERLFSFIDKRIALSEYVVTSMDWSSVNPNLLAIGYSRHPLYPEQDKGMICIWNIKMITKYERKFEFKNGVTYLEFCVPYPRLLNVALLDGSVLILDLGAKKNLVVTTKLSCVFSNYKPVWQFSWVELEKDHFIPITCGDNGFIHQLRPDGTFQHSKFLSLGHREGKVKGIKVSSSMGLKPRIRGRPGITCLAKHPTDPVLYLVGTSDGCVHICSIYFRNQHLDVFSAHIGAVKGIQFHPHCEHVFLTYGDDFYVRVWLYGTFEPALELMGGN</sequence>
<dbReference type="InterPro" id="IPR015943">
    <property type="entry name" value="WD40/YVTN_repeat-like_dom_sf"/>
</dbReference>
<name>A0A0A9WXX5_LYGHE</name>
<reference evidence="14" key="2">
    <citation type="submission" date="2014-07" db="EMBL/GenBank/DDBJ databases">
        <authorList>
            <person name="Hull J."/>
        </authorList>
    </citation>
    <scope>NUCLEOTIDE SEQUENCE</scope>
</reference>
<reference evidence="14" key="1">
    <citation type="journal article" date="2014" name="PLoS ONE">
        <title>Transcriptome-Based Identification of ABC Transporters in the Western Tarnished Plant Bug Lygus hesperus.</title>
        <authorList>
            <person name="Hull J.J."/>
            <person name="Chaney K."/>
            <person name="Geib S.M."/>
            <person name="Fabrick J.A."/>
            <person name="Brent C.S."/>
            <person name="Walsh D."/>
            <person name="Lavine L.C."/>
        </authorList>
    </citation>
    <scope>NUCLEOTIDE SEQUENCE</scope>
</reference>
<feature type="non-terminal residue" evidence="14">
    <location>
        <position position="1"/>
    </location>
</feature>
<dbReference type="GO" id="GO:0003341">
    <property type="term" value="P:cilium movement"/>
    <property type="evidence" value="ECO:0007669"/>
    <property type="project" value="TreeGrafter"/>
</dbReference>
<dbReference type="SMART" id="SM00320">
    <property type="entry name" value="WD40"/>
    <property type="match status" value="2"/>
</dbReference>
<keyword evidence="4" id="KW-0677">Repeat</keyword>
<evidence type="ECO:0000313" key="14">
    <source>
        <dbReference type="EMBL" id="JAG09675.1"/>
    </source>
</evidence>
<feature type="region of interest" description="Disordered" evidence="13">
    <location>
        <begin position="306"/>
        <end position="338"/>
    </location>
</feature>
<dbReference type="GO" id="GO:0045503">
    <property type="term" value="F:dynein light chain binding"/>
    <property type="evidence" value="ECO:0007669"/>
    <property type="project" value="TreeGrafter"/>
</dbReference>
<comment type="subcellular location">
    <subcellularLocation>
        <location evidence="1">Cytoplasm</location>
        <location evidence="1">Cytoskeleton</location>
        <location evidence="1">Flagellum axoneme</location>
    </subcellularLocation>
    <subcellularLocation>
        <location evidence="9">Dynein axonemal particle</location>
    </subcellularLocation>
</comment>
<keyword evidence="3 12" id="KW-0853">WD repeat</keyword>
<dbReference type="InterPro" id="IPR050687">
    <property type="entry name" value="Dynein_IC"/>
</dbReference>
<dbReference type="GO" id="GO:0045504">
    <property type="term" value="F:dynein heavy chain binding"/>
    <property type="evidence" value="ECO:0007669"/>
    <property type="project" value="TreeGrafter"/>
</dbReference>
<keyword evidence="6" id="KW-0969">Cilium</keyword>
<feature type="non-terminal residue" evidence="14">
    <location>
        <position position="991"/>
    </location>
</feature>
<dbReference type="SUPFAM" id="SSF50978">
    <property type="entry name" value="WD40 repeat-like"/>
    <property type="match status" value="1"/>
</dbReference>
<dbReference type="GO" id="GO:0120293">
    <property type="term" value="C:dynein axonemal particle"/>
    <property type="evidence" value="ECO:0007669"/>
    <property type="project" value="UniProtKB-SubCell"/>
</dbReference>
<evidence type="ECO:0000256" key="4">
    <source>
        <dbReference type="ARBA" id="ARBA00022737"/>
    </source>
</evidence>
<evidence type="ECO:0000256" key="10">
    <source>
        <dbReference type="ARBA" id="ARBA00040002"/>
    </source>
</evidence>
<dbReference type="EMBL" id="GBHO01033929">
    <property type="protein sequence ID" value="JAG09675.1"/>
    <property type="molecule type" value="Transcribed_RNA"/>
</dbReference>
<dbReference type="Gene3D" id="2.130.10.10">
    <property type="entry name" value="YVTN repeat-like/Quinoprotein amine dehydrogenase"/>
    <property type="match status" value="1"/>
</dbReference>
<dbReference type="EMBL" id="GBRD01009338">
    <property type="protein sequence ID" value="JAG56486.1"/>
    <property type="molecule type" value="Transcribed_RNA"/>
</dbReference>
<dbReference type="GO" id="GO:0005858">
    <property type="term" value="C:axonemal dynein complex"/>
    <property type="evidence" value="ECO:0007669"/>
    <property type="project" value="TreeGrafter"/>
</dbReference>
<gene>
    <name evidence="14" type="primary">Wdr78_1</name>
    <name evidence="14" type="ORF">CM83_99697</name>
</gene>
<evidence type="ECO:0000256" key="9">
    <source>
        <dbReference type="ARBA" id="ARBA00024190"/>
    </source>
</evidence>
<reference evidence="15" key="3">
    <citation type="submission" date="2014-09" db="EMBL/GenBank/DDBJ databases">
        <authorList>
            <person name="Magalhaes I.L.F."/>
            <person name="Oliveira U."/>
            <person name="Santos F.R."/>
            <person name="Vidigal T.H.D.A."/>
            <person name="Brescovit A.D."/>
            <person name="Santos A.J."/>
        </authorList>
    </citation>
    <scope>NUCLEOTIDE SEQUENCE</scope>
</reference>
<keyword evidence="7" id="KW-0206">Cytoskeleton</keyword>
<evidence type="ECO:0000313" key="15">
    <source>
        <dbReference type="EMBL" id="JAG56486.1"/>
    </source>
</evidence>
<protein>
    <recommendedName>
        <fullName evidence="10">Dynein axonemal intermediate chain 4</fullName>
    </recommendedName>
    <alternativeName>
        <fullName evidence="11">WD repeat-containing protein 78</fullName>
    </alternativeName>
</protein>